<evidence type="ECO:0000313" key="3">
    <source>
        <dbReference type="Proteomes" id="UP001172457"/>
    </source>
</evidence>
<accession>A0AA38TA09</accession>
<gene>
    <name evidence="2" type="ORF">OSB04_020100</name>
</gene>
<protein>
    <submittedName>
        <fullName evidence="2">Uncharacterized protein</fullName>
    </submittedName>
</protein>
<dbReference type="Proteomes" id="UP001172457">
    <property type="component" value="Chromosome 5"/>
</dbReference>
<proteinExistence type="predicted"/>
<reference evidence="2" key="1">
    <citation type="submission" date="2023-03" db="EMBL/GenBank/DDBJ databases">
        <title>Chromosome-scale reference genome and RAD-based genetic map of yellow starthistle (Centaurea solstitialis) reveal putative structural variation and QTLs associated with invader traits.</title>
        <authorList>
            <person name="Reatini B."/>
            <person name="Cang F.A."/>
            <person name="Jiang Q."/>
            <person name="Mckibben M.T.W."/>
            <person name="Barker M.S."/>
            <person name="Rieseberg L.H."/>
            <person name="Dlugosch K.M."/>
        </authorList>
    </citation>
    <scope>NUCLEOTIDE SEQUENCE</scope>
    <source>
        <strain evidence="2">CAN-66</strain>
        <tissue evidence="2">Leaf</tissue>
    </source>
</reference>
<keyword evidence="3" id="KW-1185">Reference proteome</keyword>
<sequence>MMILKPLIFWLGGKERKKKLVLVVIARDLLIVQASTEASESAFFGYTTTKIKINESVECCICLKDFLNGAVRQQHMTMLKESFYGDVETIIHNEEVDEGISPPSKAVPRGGQAERAIKCQEQPALVAPPDDDGEDDDHDE</sequence>
<name>A0AA38TA09_9ASTR</name>
<comment type="caution">
    <text evidence="2">The sequence shown here is derived from an EMBL/GenBank/DDBJ whole genome shotgun (WGS) entry which is preliminary data.</text>
</comment>
<organism evidence="2 3">
    <name type="scientific">Centaurea solstitialis</name>
    <name type="common">yellow star-thistle</name>
    <dbReference type="NCBI Taxonomy" id="347529"/>
    <lineage>
        <taxon>Eukaryota</taxon>
        <taxon>Viridiplantae</taxon>
        <taxon>Streptophyta</taxon>
        <taxon>Embryophyta</taxon>
        <taxon>Tracheophyta</taxon>
        <taxon>Spermatophyta</taxon>
        <taxon>Magnoliopsida</taxon>
        <taxon>eudicotyledons</taxon>
        <taxon>Gunneridae</taxon>
        <taxon>Pentapetalae</taxon>
        <taxon>asterids</taxon>
        <taxon>campanulids</taxon>
        <taxon>Asterales</taxon>
        <taxon>Asteraceae</taxon>
        <taxon>Carduoideae</taxon>
        <taxon>Cardueae</taxon>
        <taxon>Centaureinae</taxon>
        <taxon>Centaurea</taxon>
    </lineage>
</organism>
<dbReference type="EMBL" id="JARYMX010000005">
    <property type="protein sequence ID" value="KAJ9547557.1"/>
    <property type="molecule type" value="Genomic_DNA"/>
</dbReference>
<evidence type="ECO:0000313" key="2">
    <source>
        <dbReference type="EMBL" id="KAJ9547557.1"/>
    </source>
</evidence>
<feature type="compositionally biased region" description="Acidic residues" evidence="1">
    <location>
        <begin position="129"/>
        <end position="140"/>
    </location>
</feature>
<feature type="region of interest" description="Disordered" evidence="1">
    <location>
        <begin position="119"/>
        <end position="140"/>
    </location>
</feature>
<dbReference type="AlphaFoldDB" id="A0AA38TA09"/>
<evidence type="ECO:0000256" key="1">
    <source>
        <dbReference type="SAM" id="MobiDB-lite"/>
    </source>
</evidence>